<feature type="binding site" evidence="14">
    <location>
        <position position="464"/>
    </location>
    <ligand>
        <name>substrate</name>
        <note>ligand shared between dimeric partners</note>
    </ligand>
</feature>
<proteinExistence type="inferred from homology"/>
<dbReference type="GO" id="GO:0004616">
    <property type="term" value="F:phosphogluconate dehydrogenase (decarboxylating) activity"/>
    <property type="evidence" value="ECO:0007669"/>
    <property type="project" value="UniProtKB-EC"/>
</dbReference>
<evidence type="ECO:0000256" key="13">
    <source>
        <dbReference type="PIRSR" id="PIRSR000109-1"/>
    </source>
</evidence>
<keyword evidence="7 12" id="KW-0521">NADP</keyword>
<comment type="function">
    <text evidence="1 12">Catalyzes the oxidative decarboxylation of 6-phosphogluconate to ribulose 5-phosphate and CO(2), with concomitant reduction of NADP to NADPH.</text>
</comment>
<dbReference type="Pfam" id="PF00393">
    <property type="entry name" value="6PGD"/>
    <property type="match status" value="1"/>
</dbReference>
<comment type="caution">
    <text evidence="17">The sequence shown here is derived from an EMBL/GenBank/DDBJ whole genome shotgun (WGS) entry which is preliminary data.</text>
</comment>
<dbReference type="GO" id="GO:0006098">
    <property type="term" value="P:pentose-phosphate shunt"/>
    <property type="evidence" value="ECO:0007669"/>
    <property type="project" value="UniProtKB-KW"/>
</dbReference>
<comment type="catalytic activity">
    <reaction evidence="11 12 15">
        <text>6-phospho-D-gluconate + NADP(+) = D-ribulose 5-phosphate + CO2 + NADPH</text>
        <dbReference type="Rhea" id="RHEA:10116"/>
        <dbReference type="ChEBI" id="CHEBI:16526"/>
        <dbReference type="ChEBI" id="CHEBI:57783"/>
        <dbReference type="ChEBI" id="CHEBI:58121"/>
        <dbReference type="ChEBI" id="CHEBI:58349"/>
        <dbReference type="ChEBI" id="CHEBI:58759"/>
        <dbReference type="EC" id="1.1.1.44"/>
    </reaction>
</comment>
<dbReference type="PANTHER" id="PTHR11811">
    <property type="entry name" value="6-PHOSPHOGLUCONATE DEHYDROGENASE"/>
    <property type="match status" value="1"/>
</dbReference>
<dbReference type="SUPFAM" id="SSF51735">
    <property type="entry name" value="NAD(P)-binding Rossmann-fold domains"/>
    <property type="match status" value="1"/>
</dbReference>
<evidence type="ECO:0000259" key="16">
    <source>
        <dbReference type="SMART" id="SM01350"/>
    </source>
</evidence>
<dbReference type="AlphaFoldDB" id="A0AB34IU87"/>
<dbReference type="PROSITE" id="PS00461">
    <property type="entry name" value="6PGD"/>
    <property type="match status" value="1"/>
</dbReference>
<dbReference type="FunFam" id="1.10.1040.10:FF:000032">
    <property type="entry name" value="6-phosphogluconate dehydrogenase, decarboxylating"/>
    <property type="match status" value="1"/>
</dbReference>
<evidence type="ECO:0000256" key="7">
    <source>
        <dbReference type="ARBA" id="ARBA00022857"/>
    </source>
</evidence>
<dbReference type="Gene3D" id="1.20.5.320">
    <property type="entry name" value="6-Phosphogluconate Dehydrogenase, domain 3"/>
    <property type="match status" value="1"/>
</dbReference>
<dbReference type="PRINTS" id="PR00076">
    <property type="entry name" value="6PGDHDRGNASE"/>
</dbReference>
<keyword evidence="18" id="KW-1185">Reference proteome</keyword>
<dbReference type="Proteomes" id="UP001515480">
    <property type="component" value="Unassembled WGS sequence"/>
</dbReference>
<evidence type="ECO:0000256" key="11">
    <source>
        <dbReference type="ARBA" id="ARBA00048640"/>
    </source>
</evidence>
<feature type="domain" description="6-phosphogluconate dehydrogenase C-terminal" evidence="16">
    <location>
        <begin position="186"/>
        <end position="480"/>
    </location>
</feature>
<dbReference type="PIRSF" id="PIRSF000109">
    <property type="entry name" value="6PGD"/>
    <property type="match status" value="1"/>
</dbReference>
<organism evidence="17 18">
    <name type="scientific">Prymnesium parvum</name>
    <name type="common">Toxic golden alga</name>
    <dbReference type="NCBI Taxonomy" id="97485"/>
    <lineage>
        <taxon>Eukaryota</taxon>
        <taxon>Haptista</taxon>
        <taxon>Haptophyta</taxon>
        <taxon>Prymnesiophyceae</taxon>
        <taxon>Prymnesiales</taxon>
        <taxon>Prymnesiaceae</taxon>
        <taxon>Prymnesium</taxon>
    </lineage>
</organism>
<dbReference type="GO" id="GO:0050661">
    <property type="term" value="F:NADP binding"/>
    <property type="evidence" value="ECO:0007669"/>
    <property type="project" value="InterPro"/>
</dbReference>
<evidence type="ECO:0000256" key="4">
    <source>
        <dbReference type="ARBA" id="ARBA00011738"/>
    </source>
</evidence>
<feature type="binding site" description="in other chain" evidence="14">
    <location>
        <position position="106"/>
    </location>
    <ligand>
        <name>substrate</name>
        <note>ligand shared between dimeric partners</note>
    </ligand>
</feature>
<dbReference type="Gene3D" id="3.40.50.720">
    <property type="entry name" value="NAD(P)-binding Rossmann-like Domain"/>
    <property type="match status" value="1"/>
</dbReference>
<reference evidence="17 18" key="1">
    <citation type="journal article" date="2024" name="Science">
        <title>Giant polyketide synthase enzymes in the biosynthesis of giant marine polyether toxins.</title>
        <authorList>
            <person name="Fallon T.R."/>
            <person name="Shende V.V."/>
            <person name="Wierzbicki I.H."/>
            <person name="Pendleton A.L."/>
            <person name="Watervoot N.F."/>
            <person name="Auber R.P."/>
            <person name="Gonzalez D.J."/>
            <person name="Wisecaver J.H."/>
            <person name="Moore B.S."/>
        </authorList>
    </citation>
    <scope>NUCLEOTIDE SEQUENCE [LARGE SCALE GENOMIC DNA]</scope>
    <source>
        <strain evidence="17 18">12B1</strain>
    </source>
</reference>
<evidence type="ECO:0000256" key="12">
    <source>
        <dbReference type="PIRNR" id="PIRNR000109"/>
    </source>
</evidence>
<dbReference type="SMART" id="SM01350">
    <property type="entry name" value="6PGD"/>
    <property type="match status" value="1"/>
</dbReference>
<dbReference type="NCBIfam" id="TIGR00873">
    <property type="entry name" value="gnd"/>
    <property type="match status" value="1"/>
</dbReference>
<dbReference type="InterPro" id="IPR008927">
    <property type="entry name" value="6-PGluconate_DH-like_C_sf"/>
</dbReference>
<evidence type="ECO:0000256" key="15">
    <source>
        <dbReference type="RuleBase" id="RU000485"/>
    </source>
</evidence>
<evidence type="ECO:0000313" key="18">
    <source>
        <dbReference type="Proteomes" id="UP001515480"/>
    </source>
</evidence>
<keyword evidence="10 12" id="KW-0570">Pentose shunt</keyword>
<evidence type="ECO:0000256" key="8">
    <source>
        <dbReference type="ARBA" id="ARBA00023002"/>
    </source>
</evidence>
<dbReference type="InterPro" id="IPR036291">
    <property type="entry name" value="NAD(P)-bd_dom_sf"/>
</dbReference>
<keyword evidence="9 15" id="KW-0311">Gluconate utilization</keyword>
<dbReference type="InterPro" id="IPR006113">
    <property type="entry name" value="6PGDH_Gnd/GntZ"/>
</dbReference>
<evidence type="ECO:0000256" key="6">
    <source>
        <dbReference type="ARBA" id="ARBA00018193"/>
    </source>
</evidence>
<dbReference type="InterPro" id="IPR006183">
    <property type="entry name" value="Pgluconate_DH"/>
</dbReference>
<name>A0AB34IU87_PRYPA</name>
<feature type="binding site" description="in other chain" evidence="14">
    <location>
        <position position="299"/>
    </location>
    <ligand>
        <name>substrate</name>
        <note>ligand shared between dimeric partners</note>
    </ligand>
</feature>
<dbReference type="InterPro" id="IPR006115">
    <property type="entry name" value="6PGDH_NADP-bd"/>
</dbReference>
<feature type="binding site" description="in other chain" evidence="14">
    <location>
        <begin position="132"/>
        <end position="134"/>
    </location>
    <ligand>
        <name>substrate</name>
        <note>ligand shared between dimeric partners</note>
    </ligand>
</feature>
<evidence type="ECO:0000256" key="2">
    <source>
        <dbReference type="ARBA" id="ARBA00004874"/>
    </source>
</evidence>
<dbReference type="NCBIfam" id="NF006765">
    <property type="entry name" value="PRK09287.1"/>
    <property type="match status" value="1"/>
</dbReference>
<feature type="binding site" description="in other chain" evidence="14">
    <location>
        <position position="198"/>
    </location>
    <ligand>
        <name>substrate</name>
        <note>ligand shared between dimeric partners</note>
    </ligand>
</feature>
<dbReference type="EMBL" id="JBGBPQ010000018">
    <property type="protein sequence ID" value="KAL1507460.1"/>
    <property type="molecule type" value="Genomic_DNA"/>
</dbReference>
<comment type="pathway">
    <text evidence="2 12 15">Carbohydrate degradation; pentose phosphate pathway; D-ribulose 5-phosphate from D-glucose 6-phosphate (oxidative stage): step 3/3.</text>
</comment>
<feature type="active site" description="Proton donor" evidence="13">
    <location>
        <position position="190"/>
    </location>
</feature>
<sequence length="489" mass="52144">MGSSACGVVGLGVMGAQLVLNLAEKLNQTVSGFDLDESKVAAVTKLAEEQGALPVQSFATLETFVASLSLPRRIMLLVPAGKAVEGAISALLPMLRPKDVIIDFGNEWYENTEARQRRLEPSGIVYLGCGLSGGEHGARHGPCLMPGGGEAGWLLLQPVLESIAARVELDCNVLPCVRYMGPGGAGHYVKMVHNGIEYGDMQLIAEASHFCRSVGQLSPQEISAFFTELNKGVLECFLMETTAACFLTKDDSPNAPEGAALIDAILDSCGSKGTGKWTVKQAAELGVGASTHAAALDARYLSSLKEEREQAAGLLEGPTPQLGGGHEGWRDNLADALLASKLCSYAQGMAHLRAASHEFDWKLKLADLATIWQGGCIIRAKILNLVRVAFEKEPDLSNLLLDAAVAETMNKCAPGWRRFVLNAVEQGVPIPAMTASLSYYDTFRAAVLPSAQCVQAQRDCFGGHGFKRLDAPGTFRANWLPVKENGVPH</sequence>
<evidence type="ECO:0000313" key="17">
    <source>
        <dbReference type="EMBL" id="KAL1507460.1"/>
    </source>
</evidence>
<dbReference type="Pfam" id="PF03446">
    <property type="entry name" value="NAD_binding_2"/>
    <property type="match status" value="1"/>
</dbReference>
<keyword evidence="8 12" id="KW-0560">Oxidoreductase</keyword>
<comment type="similarity">
    <text evidence="3 12 15">Belongs to the 6-phosphogluconate dehydrogenase family.</text>
</comment>
<comment type="subunit">
    <text evidence="4 12">Homodimer.</text>
</comment>
<gene>
    <name evidence="17" type="ORF">AB1Y20_008296</name>
</gene>
<evidence type="ECO:0000256" key="9">
    <source>
        <dbReference type="ARBA" id="ARBA00023064"/>
    </source>
</evidence>
<feature type="binding site" description="in other chain" evidence="14">
    <location>
        <begin position="193"/>
        <end position="194"/>
    </location>
    <ligand>
        <name>substrate</name>
        <note>ligand shared between dimeric partners</note>
    </ligand>
</feature>
<evidence type="ECO:0000256" key="10">
    <source>
        <dbReference type="ARBA" id="ARBA00023126"/>
    </source>
</evidence>
<dbReference type="Gene3D" id="1.10.1040.10">
    <property type="entry name" value="N-(1-d-carboxylethyl)-l-norvaline Dehydrogenase, domain 2"/>
    <property type="match status" value="1"/>
</dbReference>
<feature type="binding site" evidence="14">
    <location>
        <position position="458"/>
    </location>
    <ligand>
        <name>substrate</name>
        <note>ligand shared between dimeric partners</note>
    </ligand>
</feature>
<feature type="active site" description="Proton donor" evidence="13">
    <location>
        <position position="197"/>
    </location>
</feature>
<evidence type="ECO:0000256" key="1">
    <source>
        <dbReference type="ARBA" id="ARBA00002526"/>
    </source>
</evidence>
<evidence type="ECO:0000256" key="5">
    <source>
        <dbReference type="ARBA" id="ARBA00013011"/>
    </source>
</evidence>
<dbReference type="InterPro" id="IPR013328">
    <property type="entry name" value="6PGD_dom2"/>
</dbReference>
<accession>A0AB34IU87</accession>
<feature type="binding site" description="in other chain" evidence="14">
    <location>
        <position position="272"/>
    </location>
    <ligand>
        <name>substrate</name>
        <note>ligand shared between dimeric partners</note>
    </ligand>
</feature>
<dbReference type="SUPFAM" id="SSF48179">
    <property type="entry name" value="6-phosphogluconate dehydrogenase C-terminal domain-like"/>
    <property type="match status" value="1"/>
</dbReference>
<evidence type="ECO:0000256" key="14">
    <source>
        <dbReference type="PIRSR" id="PIRSR000109-2"/>
    </source>
</evidence>
<dbReference type="EC" id="1.1.1.44" evidence="5 12"/>
<dbReference type="InterPro" id="IPR006114">
    <property type="entry name" value="6PGDH_C"/>
</dbReference>
<dbReference type="InterPro" id="IPR006184">
    <property type="entry name" value="6PGdom_BS"/>
</dbReference>
<dbReference type="GO" id="GO:0019521">
    <property type="term" value="P:D-gluconate metabolic process"/>
    <property type="evidence" value="ECO:0007669"/>
    <property type="project" value="UniProtKB-KW"/>
</dbReference>
<protein>
    <recommendedName>
        <fullName evidence="6 12">6-phosphogluconate dehydrogenase, decarboxylating</fullName>
        <ecNumber evidence="5 12">1.1.1.44</ecNumber>
    </recommendedName>
</protein>
<evidence type="ECO:0000256" key="3">
    <source>
        <dbReference type="ARBA" id="ARBA00008419"/>
    </source>
</evidence>